<dbReference type="RefSeq" id="WP_160553161.1">
    <property type="nucleotide sequence ID" value="NZ_CP047650.1"/>
</dbReference>
<organism evidence="1 2">
    <name type="scientific">Xylophilus rhododendri</name>
    <dbReference type="NCBI Taxonomy" id="2697032"/>
    <lineage>
        <taxon>Bacteria</taxon>
        <taxon>Pseudomonadati</taxon>
        <taxon>Pseudomonadota</taxon>
        <taxon>Betaproteobacteria</taxon>
        <taxon>Burkholderiales</taxon>
        <taxon>Xylophilus</taxon>
    </lineage>
</organism>
<dbReference type="Proteomes" id="UP000464787">
    <property type="component" value="Chromosome"/>
</dbReference>
<dbReference type="AlphaFoldDB" id="A0A857J9D9"/>
<proteinExistence type="predicted"/>
<reference evidence="1 2" key="1">
    <citation type="submission" date="2020-01" db="EMBL/GenBank/DDBJ databases">
        <title>Genome sequencing of strain KACC 21265.</title>
        <authorList>
            <person name="Heo J."/>
            <person name="Kim S.-J."/>
            <person name="Kim J.-S."/>
            <person name="Hong S.-B."/>
            <person name="Kwon S.-W."/>
        </authorList>
    </citation>
    <scope>NUCLEOTIDE SEQUENCE [LARGE SCALE GENOMIC DNA]</scope>
    <source>
        <strain evidence="1 2">KACC 21265</strain>
    </source>
</reference>
<dbReference type="KEGG" id="xyk:GT347_16005"/>
<accession>A0A857J9D9</accession>
<protein>
    <submittedName>
        <fullName evidence="1">Uncharacterized protein</fullName>
    </submittedName>
</protein>
<evidence type="ECO:0000313" key="2">
    <source>
        <dbReference type="Proteomes" id="UP000464787"/>
    </source>
</evidence>
<evidence type="ECO:0000313" key="1">
    <source>
        <dbReference type="EMBL" id="QHI99348.1"/>
    </source>
</evidence>
<sequence length="110" mass="11911">MSQPAKQVNMREAMPRTAKWVAEMRERHGAQYIDRCIRAALAGERNQFYAVEGGHVVGTPFDWSETLRFLVTMSIVSGGPYVAAMRDPAGDVDLVVVPPAATNGGANGPH</sequence>
<keyword evidence="2" id="KW-1185">Reference proteome</keyword>
<gene>
    <name evidence="1" type="ORF">GT347_16005</name>
</gene>
<name>A0A857J9D9_9BURK</name>
<dbReference type="EMBL" id="CP047650">
    <property type="protein sequence ID" value="QHI99348.1"/>
    <property type="molecule type" value="Genomic_DNA"/>
</dbReference>